<organism evidence="1 2">
    <name type="scientific">Candidatus Enterovibrio escicola</name>
    <dbReference type="NCBI Taxonomy" id="1927127"/>
    <lineage>
        <taxon>Bacteria</taxon>
        <taxon>Pseudomonadati</taxon>
        <taxon>Pseudomonadota</taxon>
        <taxon>Gammaproteobacteria</taxon>
        <taxon>Vibrionales</taxon>
        <taxon>Vibrionaceae</taxon>
        <taxon>Enterovibrio</taxon>
    </lineage>
</organism>
<evidence type="ECO:0000313" key="2">
    <source>
        <dbReference type="Proteomes" id="UP000219020"/>
    </source>
</evidence>
<dbReference type="Proteomes" id="UP000219020">
    <property type="component" value="Plasmid pMJ3"/>
</dbReference>
<dbReference type="EMBL" id="NBYY01000026">
    <property type="protein sequence ID" value="PCS22108.1"/>
    <property type="molecule type" value="Genomic_DNA"/>
</dbReference>
<proteinExistence type="predicted"/>
<name>A0A2A5T1W2_9GAMM</name>
<dbReference type="RefSeq" id="WP_097355573.1">
    <property type="nucleotide sequence ID" value="NZ_CAWNJE010000003.1"/>
</dbReference>
<reference evidence="2" key="1">
    <citation type="submission" date="2017-04" db="EMBL/GenBank/DDBJ databases">
        <title>Genome evolution of the luminous symbionts of deep sea anglerfish.</title>
        <authorList>
            <person name="Hendry T.A."/>
        </authorList>
    </citation>
    <scope>NUCLEOTIDE SEQUENCE [LARGE SCALE GENOMIC DNA]</scope>
    <source>
        <plasmid evidence="2">pmj3</plasmid>
    </source>
</reference>
<sequence>MQIAVIFAISTYVIRQIPNLAGSLAGGFSSALLALPKVPKLQSKYPNQERIQYRQKGTQQQN</sequence>
<comment type="caution">
    <text evidence="1">The sequence shown here is derived from an EMBL/GenBank/DDBJ whole genome shotgun (WGS) entry which is preliminary data.</text>
</comment>
<evidence type="ECO:0000313" key="1">
    <source>
        <dbReference type="EMBL" id="PCS22108.1"/>
    </source>
</evidence>
<keyword evidence="1" id="KW-0614">Plasmid</keyword>
<dbReference type="AlphaFoldDB" id="A0A2A5T1W2"/>
<geneLocation type="plasmid" evidence="2">
    <name>pmj3</name>
</geneLocation>
<accession>A0A2A5T1W2</accession>
<gene>
    <name evidence="1" type="ORF">BTN49_2302</name>
</gene>
<dbReference type="GeneID" id="66950696"/>
<protein>
    <submittedName>
        <fullName evidence="1">Uncharacterized protein</fullName>
    </submittedName>
</protein>
<keyword evidence="2" id="KW-1185">Reference proteome</keyword>